<reference evidence="1" key="1">
    <citation type="journal article" date="2020" name="Stud. Mycol.">
        <title>101 Dothideomycetes genomes: a test case for predicting lifestyles and emergence of pathogens.</title>
        <authorList>
            <person name="Haridas S."/>
            <person name="Albert R."/>
            <person name="Binder M."/>
            <person name="Bloem J."/>
            <person name="Labutti K."/>
            <person name="Salamov A."/>
            <person name="Andreopoulos B."/>
            <person name="Baker S."/>
            <person name="Barry K."/>
            <person name="Bills G."/>
            <person name="Bluhm B."/>
            <person name="Cannon C."/>
            <person name="Castanera R."/>
            <person name="Culley D."/>
            <person name="Daum C."/>
            <person name="Ezra D."/>
            <person name="Gonzalez J."/>
            <person name="Henrissat B."/>
            <person name="Kuo A."/>
            <person name="Liang C."/>
            <person name="Lipzen A."/>
            <person name="Lutzoni F."/>
            <person name="Magnuson J."/>
            <person name="Mondo S."/>
            <person name="Nolan M."/>
            <person name="Ohm R."/>
            <person name="Pangilinan J."/>
            <person name="Park H.-J."/>
            <person name="Ramirez L."/>
            <person name="Alfaro M."/>
            <person name="Sun H."/>
            <person name="Tritt A."/>
            <person name="Yoshinaga Y."/>
            <person name="Zwiers L.-H."/>
            <person name="Turgeon B."/>
            <person name="Goodwin S."/>
            <person name="Spatafora J."/>
            <person name="Crous P."/>
            <person name="Grigoriev I."/>
        </authorList>
    </citation>
    <scope>NUCLEOTIDE SEQUENCE</scope>
    <source>
        <strain evidence="1">ATCC 200398</strain>
    </source>
</reference>
<evidence type="ECO:0000313" key="1">
    <source>
        <dbReference type="EMBL" id="KAF2477680.1"/>
    </source>
</evidence>
<name>A0ACB6RH59_9PLEO</name>
<dbReference type="Proteomes" id="UP000799755">
    <property type="component" value="Unassembled WGS sequence"/>
</dbReference>
<sequence length="137" mass="15767">MNWRRWRLKLLAFLLLSLHRWGLVNPHRGHAMFHRIAGLRLLVPAPFHLVRWFLLSKPSKSEPMLLGHFSMDHKQVRLQNRSNSLATLTAARGLAGTTVTTEVVINVSPHSTLRGRYTHAKYYPSSRITPLTPRPAY</sequence>
<comment type="caution">
    <text evidence="1">The sequence shown here is derived from an EMBL/GenBank/DDBJ whole genome shotgun (WGS) entry which is preliminary data.</text>
</comment>
<gene>
    <name evidence="1" type="ORF">BDR25DRAFT_348004</name>
</gene>
<evidence type="ECO:0000313" key="2">
    <source>
        <dbReference type="Proteomes" id="UP000799755"/>
    </source>
</evidence>
<dbReference type="EMBL" id="MU003492">
    <property type="protein sequence ID" value="KAF2477680.1"/>
    <property type="molecule type" value="Genomic_DNA"/>
</dbReference>
<keyword evidence="2" id="KW-1185">Reference proteome</keyword>
<organism evidence="1 2">
    <name type="scientific">Lindgomyces ingoldianus</name>
    <dbReference type="NCBI Taxonomy" id="673940"/>
    <lineage>
        <taxon>Eukaryota</taxon>
        <taxon>Fungi</taxon>
        <taxon>Dikarya</taxon>
        <taxon>Ascomycota</taxon>
        <taxon>Pezizomycotina</taxon>
        <taxon>Dothideomycetes</taxon>
        <taxon>Pleosporomycetidae</taxon>
        <taxon>Pleosporales</taxon>
        <taxon>Lindgomycetaceae</taxon>
        <taxon>Lindgomyces</taxon>
    </lineage>
</organism>
<proteinExistence type="predicted"/>
<accession>A0ACB6RH59</accession>
<protein>
    <submittedName>
        <fullName evidence="1">Uncharacterized protein</fullName>
    </submittedName>
</protein>